<name>A0AAV8Q1D6_ENSVE</name>
<protein>
    <submittedName>
        <fullName evidence="1">Uncharacterized protein</fullName>
    </submittedName>
</protein>
<dbReference type="EMBL" id="JAQQAF010000008">
    <property type="protein sequence ID" value="KAJ8465314.1"/>
    <property type="molecule type" value="Genomic_DNA"/>
</dbReference>
<gene>
    <name evidence="1" type="ORF">OPV22_027866</name>
</gene>
<evidence type="ECO:0000313" key="1">
    <source>
        <dbReference type="EMBL" id="KAJ8465314.1"/>
    </source>
</evidence>
<keyword evidence="2" id="KW-1185">Reference proteome</keyword>
<dbReference type="Proteomes" id="UP001222027">
    <property type="component" value="Unassembled WGS sequence"/>
</dbReference>
<sequence>MATPSSPYFVLKGGAFLLRLTPLHLWLTSSSLYGASPGAKFGREPDENKLLAKIYVDAPRCLFPPSSSSEIETLQTALSLSLSLSFSLKDCGCWGFFWPASLFLIWRTFLVLRWDLDARRVEGDVAECLTEIGGKI</sequence>
<proteinExistence type="predicted"/>
<dbReference type="AlphaFoldDB" id="A0AAV8Q1D6"/>
<evidence type="ECO:0000313" key="2">
    <source>
        <dbReference type="Proteomes" id="UP001222027"/>
    </source>
</evidence>
<organism evidence="1 2">
    <name type="scientific">Ensete ventricosum</name>
    <name type="common">Abyssinian banana</name>
    <name type="synonym">Musa ensete</name>
    <dbReference type="NCBI Taxonomy" id="4639"/>
    <lineage>
        <taxon>Eukaryota</taxon>
        <taxon>Viridiplantae</taxon>
        <taxon>Streptophyta</taxon>
        <taxon>Embryophyta</taxon>
        <taxon>Tracheophyta</taxon>
        <taxon>Spermatophyta</taxon>
        <taxon>Magnoliopsida</taxon>
        <taxon>Liliopsida</taxon>
        <taxon>Zingiberales</taxon>
        <taxon>Musaceae</taxon>
        <taxon>Ensete</taxon>
    </lineage>
</organism>
<comment type="caution">
    <text evidence="1">The sequence shown here is derived from an EMBL/GenBank/DDBJ whole genome shotgun (WGS) entry which is preliminary data.</text>
</comment>
<reference evidence="1 2" key="1">
    <citation type="submission" date="2022-12" db="EMBL/GenBank/DDBJ databases">
        <title>Chromosome-scale assembly of the Ensete ventricosum genome.</title>
        <authorList>
            <person name="Dussert Y."/>
            <person name="Stocks J."/>
            <person name="Wendawek A."/>
            <person name="Woldeyes F."/>
            <person name="Nichols R.A."/>
            <person name="Borrell J.S."/>
        </authorList>
    </citation>
    <scope>NUCLEOTIDE SEQUENCE [LARGE SCALE GENOMIC DNA]</scope>
    <source>
        <strain evidence="2">cv. Maze</strain>
        <tissue evidence="1">Seeds</tissue>
    </source>
</reference>
<accession>A0AAV8Q1D6</accession>